<dbReference type="Proteomes" id="UP000770015">
    <property type="component" value="Unassembled WGS sequence"/>
</dbReference>
<keyword evidence="1" id="KW-0732">Signal</keyword>
<gene>
    <name evidence="2" type="ORF">F5X68DRAFT_233817</name>
</gene>
<evidence type="ECO:0000313" key="3">
    <source>
        <dbReference type="Proteomes" id="UP000770015"/>
    </source>
</evidence>
<dbReference type="OrthoDB" id="3552888at2759"/>
<feature type="chain" id="PRO_5040291363" evidence="1">
    <location>
        <begin position="20"/>
        <end position="195"/>
    </location>
</feature>
<comment type="caution">
    <text evidence="2">The sequence shown here is derived from an EMBL/GenBank/DDBJ whole genome shotgun (WGS) entry which is preliminary data.</text>
</comment>
<evidence type="ECO:0000256" key="1">
    <source>
        <dbReference type="SAM" id="SignalP"/>
    </source>
</evidence>
<reference evidence="2" key="1">
    <citation type="journal article" date="2021" name="Nat. Commun.">
        <title>Genetic determinants of endophytism in the Arabidopsis root mycobiome.</title>
        <authorList>
            <person name="Mesny F."/>
            <person name="Miyauchi S."/>
            <person name="Thiergart T."/>
            <person name="Pickel B."/>
            <person name="Atanasova L."/>
            <person name="Karlsson M."/>
            <person name="Huettel B."/>
            <person name="Barry K.W."/>
            <person name="Haridas S."/>
            <person name="Chen C."/>
            <person name="Bauer D."/>
            <person name="Andreopoulos W."/>
            <person name="Pangilinan J."/>
            <person name="LaButti K."/>
            <person name="Riley R."/>
            <person name="Lipzen A."/>
            <person name="Clum A."/>
            <person name="Drula E."/>
            <person name="Henrissat B."/>
            <person name="Kohler A."/>
            <person name="Grigoriev I.V."/>
            <person name="Martin F.M."/>
            <person name="Hacquard S."/>
        </authorList>
    </citation>
    <scope>NUCLEOTIDE SEQUENCE</scope>
    <source>
        <strain evidence="2">MPI-SDFR-AT-0117</strain>
    </source>
</reference>
<evidence type="ECO:0000313" key="2">
    <source>
        <dbReference type="EMBL" id="KAH6683770.1"/>
    </source>
</evidence>
<accession>A0A9P8V8I8</accession>
<organism evidence="2 3">
    <name type="scientific">Plectosphaerella plurivora</name>
    <dbReference type="NCBI Taxonomy" id="936078"/>
    <lineage>
        <taxon>Eukaryota</taxon>
        <taxon>Fungi</taxon>
        <taxon>Dikarya</taxon>
        <taxon>Ascomycota</taxon>
        <taxon>Pezizomycotina</taxon>
        <taxon>Sordariomycetes</taxon>
        <taxon>Hypocreomycetidae</taxon>
        <taxon>Glomerellales</taxon>
        <taxon>Plectosphaerellaceae</taxon>
        <taxon>Plectosphaerella</taxon>
    </lineage>
</organism>
<sequence length="195" mass="21916">MKFALPILALFATAIIGAALPDEDGMALRRGEETNLVGFSVDSLEVKDERFGDQIFRGTAKEIYEEMKNLKPELFTEELGNLVHDVSDGTSIAKRQGHNCRWDNNRPIDSRRDCDEGLRYLRGLGQAQCGANAQTCARVSCSWNCGMWLCNKRTVHHWVRCGSIANDIAFIIAQCNDGGRRDFSTHYIGLRWDVC</sequence>
<keyword evidence="3" id="KW-1185">Reference proteome</keyword>
<dbReference type="AlphaFoldDB" id="A0A9P8V8I8"/>
<protein>
    <submittedName>
        <fullName evidence="2">Uncharacterized protein</fullName>
    </submittedName>
</protein>
<proteinExistence type="predicted"/>
<dbReference type="EMBL" id="JAGSXJ010000017">
    <property type="protein sequence ID" value="KAH6683770.1"/>
    <property type="molecule type" value="Genomic_DNA"/>
</dbReference>
<name>A0A9P8V8I8_9PEZI</name>
<feature type="signal peptide" evidence="1">
    <location>
        <begin position="1"/>
        <end position="19"/>
    </location>
</feature>